<evidence type="ECO:0000313" key="5">
    <source>
        <dbReference type="EMBL" id="CAB5031784.1"/>
    </source>
</evidence>
<feature type="transmembrane region" description="Helical" evidence="1">
    <location>
        <begin position="49"/>
        <end position="71"/>
    </location>
</feature>
<keyword evidence="1" id="KW-0472">Membrane</keyword>
<name>A0A6J6QTG8_9ZZZZ</name>
<keyword evidence="1" id="KW-1133">Transmembrane helix</keyword>
<reference evidence="2" key="1">
    <citation type="submission" date="2020-05" db="EMBL/GenBank/DDBJ databases">
        <authorList>
            <person name="Chiriac C."/>
            <person name="Salcher M."/>
            <person name="Ghai R."/>
            <person name="Kavagutti S V."/>
        </authorList>
    </citation>
    <scope>NUCLEOTIDE SEQUENCE</scope>
</reference>
<feature type="transmembrane region" description="Helical" evidence="1">
    <location>
        <begin position="105"/>
        <end position="131"/>
    </location>
</feature>
<protein>
    <submittedName>
        <fullName evidence="2">Unannotated protein</fullName>
    </submittedName>
</protein>
<proteinExistence type="predicted"/>
<organism evidence="2">
    <name type="scientific">freshwater metagenome</name>
    <dbReference type="NCBI Taxonomy" id="449393"/>
    <lineage>
        <taxon>unclassified sequences</taxon>
        <taxon>metagenomes</taxon>
        <taxon>ecological metagenomes</taxon>
    </lineage>
</organism>
<gene>
    <name evidence="2" type="ORF">UFOPK2683_00102</name>
    <name evidence="3" type="ORF">UFOPK3605_00880</name>
    <name evidence="4" type="ORF">UFOPK3897_01107</name>
    <name evidence="5" type="ORF">UFOPK4121_01455</name>
</gene>
<dbReference type="AlphaFoldDB" id="A0A6J6QTG8"/>
<dbReference type="EMBL" id="CAFBPQ010000065">
    <property type="protein sequence ID" value="CAB5031784.1"/>
    <property type="molecule type" value="Genomic_DNA"/>
</dbReference>
<evidence type="ECO:0000313" key="2">
    <source>
        <dbReference type="EMBL" id="CAB4712903.1"/>
    </source>
</evidence>
<feature type="transmembrane region" description="Helical" evidence="1">
    <location>
        <begin position="78"/>
        <end position="99"/>
    </location>
</feature>
<feature type="transmembrane region" description="Helical" evidence="1">
    <location>
        <begin position="20"/>
        <end position="43"/>
    </location>
</feature>
<dbReference type="InterPro" id="IPR021414">
    <property type="entry name" value="DUF3054"/>
</dbReference>
<evidence type="ECO:0000313" key="4">
    <source>
        <dbReference type="EMBL" id="CAB4980896.1"/>
    </source>
</evidence>
<dbReference type="EMBL" id="CAFBOF010000025">
    <property type="protein sequence ID" value="CAB4980896.1"/>
    <property type="molecule type" value="Genomic_DNA"/>
</dbReference>
<keyword evidence="1" id="KW-0812">Transmembrane</keyword>
<evidence type="ECO:0000256" key="1">
    <source>
        <dbReference type="SAM" id="Phobius"/>
    </source>
</evidence>
<dbReference type="EMBL" id="CAFBMM010000039">
    <property type="protein sequence ID" value="CAB4907667.1"/>
    <property type="molecule type" value="Genomic_DNA"/>
</dbReference>
<sequence length="143" mass="16188">MTDSTNTPSSNWARYAPRSVAPLLLDLFGIVTFILVGAGQHSISDGAGWFFMVLWPLATGWYLVAIATRLYAATDRMWTRLVITWVAGTLVASVLRGSFTDRPMFSIFTVIFMAWMVLIAFGWRGIARVLALRKQRRRRTKKN</sequence>
<dbReference type="EMBL" id="CAEZYK010000003">
    <property type="protein sequence ID" value="CAB4712903.1"/>
    <property type="molecule type" value="Genomic_DNA"/>
</dbReference>
<evidence type="ECO:0000313" key="3">
    <source>
        <dbReference type="EMBL" id="CAB4907667.1"/>
    </source>
</evidence>
<accession>A0A6J6QTG8</accession>
<dbReference type="Pfam" id="PF11255">
    <property type="entry name" value="DUF3054"/>
    <property type="match status" value="1"/>
</dbReference>